<feature type="transmembrane region" description="Helical" evidence="1">
    <location>
        <begin position="56"/>
        <end position="75"/>
    </location>
</feature>
<evidence type="ECO:0000313" key="3">
    <source>
        <dbReference type="Proteomes" id="UP001185028"/>
    </source>
</evidence>
<feature type="transmembrane region" description="Helical" evidence="1">
    <location>
        <begin position="7"/>
        <end position="26"/>
    </location>
</feature>
<proteinExistence type="predicted"/>
<sequence>MKLRIPLFIITLAIALYMSHMIGLLAGGKTQGVSYLVILLGLLYGFEKTKISEKRIRIITGISLVAMAIALEFWVEPQDLASLFAMMF</sequence>
<evidence type="ECO:0008006" key="4">
    <source>
        <dbReference type="Google" id="ProtNLM"/>
    </source>
</evidence>
<dbReference type="EMBL" id="JAVDQH010000010">
    <property type="protein sequence ID" value="MDR6244921.1"/>
    <property type="molecule type" value="Genomic_DNA"/>
</dbReference>
<evidence type="ECO:0000256" key="1">
    <source>
        <dbReference type="SAM" id="Phobius"/>
    </source>
</evidence>
<name>A0ABU1J146_9BACL</name>
<dbReference type="Proteomes" id="UP001185028">
    <property type="component" value="Unassembled WGS sequence"/>
</dbReference>
<protein>
    <recommendedName>
        <fullName evidence="4">DUF3953 domain-containing protein</fullName>
    </recommendedName>
</protein>
<comment type="caution">
    <text evidence="2">The sequence shown here is derived from an EMBL/GenBank/DDBJ whole genome shotgun (WGS) entry which is preliminary data.</text>
</comment>
<keyword evidence="3" id="KW-1185">Reference proteome</keyword>
<evidence type="ECO:0000313" key="2">
    <source>
        <dbReference type="EMBL" id="MDR6244921.1"/>
    </source>
</evidence>
<dbReference type="RefSeq" id="WP_188774536.1">
    <property type="nucleotide sequence ID" value="NZ_BMMB01000002.1"/>
</dbReference>
<gene>
    <name evidence="2" type="ORF">JOC58_002818</name>
</gene>
<reference evidence="2 3" key="1">
    <citation type="submission" date="2023-07" db="EMBL/GenBank/DDBJ databases">
        <title>Genomic Encyclopedia of Type Strains, Phase IV (KMG-IV): sequencing the most valuable type-strain genomes for metagenomic binning, comparative biology and taxonomic classification.</title>
        <authorList>
            <person name="Goeker M."/>
        </authorList>
    </citation>
    <scope>NUCLEOTIDE SEQUENCE [LARGE SCALE GENOMIC DNA]</scope>
    <source>
        <strain evidence="2 3">DSM 22170</strain>
    </source>
</reference>
<keyword evidence="1" id="KW-0472">Membrane</keyword>
<organism evidence="2 3">
    <name type="scientific">Paenibacillus hunanensis</name>
    <dbReference type="NCBI Taxonomy" id="539262"/>
    <lineage>
        <taxon>Bacteria</taxon>
        <taxon>Bacillati</taxon>
        <taxon>Bacillota</taxon>
        <taxon>Bacilli</taxon>
        <taxon>Bacillales</taxon>
        <taxon>Paenibacillaceae</taxon>
        <taxon>Paenibacillus</taxon>
    </lineage>
</organism>
<keyword evidence="1" id="KW-0812">Transmembrane</keyword>
<keyword evidence="1" id="KW-1133">Transmembrane helix</keyword>
<accession>A0ABU1J146</accession>
<feature type="transmembrane region" description="Helical" evidence="1">
    <location>
        <begin position="32"/>
        <end position="49"/>
    </location>
</feature>